<dbReference type="KEGG" id="amr:AM1_1625"/>
<dbReference type="EMBL" id="CP000828">
    <property type="protein sequence ID" value="ABW26648.1"/>
    <property type="molecule type" value="Genomic_DNA"/>
</dbReference>
<sequence>MTCSADSSSRFSLGHELIAKLVAIKVWNLDLARLMRQL</sequence>
<keyword evidence="2" id="KW-1185">Reference proteome</keyword>
<accession>B0CA61</accession>
<gene>
    <name evidence="1" type="ordered locus">AM1_1625</name>
</gene>
<dbReference type="Proteomes" id="UP000000268">
    <property type="component" value="Chromosome"/>
</dbReference>
<evidence type="ECO:0000313" key="2">
    <source>
        <dbReference type="Proteomes" id="UP000000268"/>
    </source>
</evidence>
<dbReference type="AlphaFoldDB" id="B0CA61"/>
<evidence type="ECO:0000313" key="1">
    <source>
        <dbReference type="EMBL" id="ABW26648.1"/>
    </source>
</evidence>
<protein>
    <submittedName>
        <fullName evidence="1">Uncharacterized protein</fullName>
    </submittedName>
</protein>
<name>B0CA61_ACAM1</name>
<dbReference type="HOGENOM" id="CLU_3323220_0_0_3"/>
<reference evidence="1 2" key="1">
    <citation type="journal article" date="2008" name="Proc. Natl. Acad. Sci. U.S.A.">
        <title>Niche adaptation and genome expansion in the chlorophyll d-producing cyanobacterium Acaryochloris marina.</title>
        <authorList>
            <person name="Swingley W.D."/>
            <person name="Chen M."/>
            <person name="Cheung P.C."/>
            <person name="Conrad A.L."/>
            <person name="Dejesa L.C."/>
            <person name="Hao J."/>
            <person name="Honchak B.M."/>
            <person name="Karbach L.E."/>
            <person name="Kurdoglu A."/>
            <person name="Lahiri S."/>
            <person name="Mastrian S.D."/>
            <person name="Miyashita H."/>
            <person name="Page L."/>
            <person name="Ramakrishna P."/>
            <person name="Satoh S."/>
            <person name="Sattley W.M."/>
            <person name="Shimada Y."/>
            <person name="Taylor H.L."/>
            <person name="Tomo T."/>
            <person name="Tsuchiya T."/>
            <person name="Wang Z.T."/>
            <person name="Raymond J."/>
            <person name="Mimuro M."/>
            <person name="Blankenship R.E."/>
            <person name="Touchman J.W."/>
        </authorList>
    </citation>
    <scope>NUCLEOTIDE SEQUENCE [LARGE SCALE GENOMIC DNA]</scope>
    <source>
        <strain evidence="2">MBIC 11017</strain>
    </source>
</reference>
<organism evidence="1 2">
    <name type="scientific">Acaryochloris marina (strain MBIC 11017)</name>
    <dbReference type="NCBI Taxonomy" id="329726"/>
    <lineage>
        <taxon>Bacteria</taxon>
        <taxon>Bacillati</taxon>
        <taxon>Cyanobacteriota</taxon>
        <taxon>Cyanophyceae</taxon>
        <taxon>Acaryochloridales</taxon>
        <taxon>Acaryochloridaceae</taxon>
        <taxon>Acaryochloris</taxon>
    </lineage>
</organism>
<proteinExistence type="predicted"/>